<dbReference type="Proteomes" id="UP000060787">
    <property type="component" value="Chromosome"/>
</dbReference>
<name>A0A0S2F593_LYSAN</name>
<dbReference type="KEGG" id="laq:GLA29479_2622"/>
<dbReference type="AlphaFoldDB" id="A0A0S2F593"/>
<keyword evidence="1" id="KW-0472">Membrane</keyword>
<protein>
    <submittedName>
        <fullName evidence="2">Uncharacterized protein</fullName>
    </submittedName>
</protein>
<keyword evidence="3" id="KW-1185">Reference proteome</keyword>
<keyword evidence="1" id="KW-0812">Transmembrane</keyword>
<keyword evidence="1" id="KW-1133">Transmembrane helix</keyword>
<organism evidence="2 3">
    <name type="scientific">Lysobacter antibioticus</name>
    <dbReference type="NCBI Taxonomy" id="84531"/>
    <lineage>
        <taxon>Bacteria</taxon>
        <taxon>Pseudomonadati</taxon>
        <taxon>Pseudomonadota</taxon>
        <taxon>Gammaproteobacteria</taxon>
        <taxon>Lysobacterales</taxon>
        <taxon>Lysobacteraceae</taxon>
        <taxon>Lysobacter</taxon>
    </lineage>
</organism>
<dbReference type="EMBL" id="CP011129">
    <property type="protein sequence ID" value="ALN78710.1"/>
    <property type="molecule type" value="Genomic_DNA"/>
</dbReference>
<evidence type="ECO:0000256" key="1">
    <source>
        <dbReference type="SAM" id="Phobius"/>
    </source>
</evidence>
<evidence type="ECO:0000313" key="3">
    <source>
        <dbReference type="Proteomes" id="UP000060787"/>
    </source>
</evidence>
<sequence length="53" mass="5958">MSLTLRDKVLGHIRANGAQVRIVCFLLSFWLVWAQASNISRFFAGFLDGMSGR</sequence>
<reference evidence="2 3" key="1">
    <citation type="journal article" date="2015" name="BMC Genomics">
        <title>Comparative genomics and metabolic profiling of the genus Lysobacter.</title>
        <authorList>
            <person name="de Bruijn I."/>
            <person name="Cheng X."/>
            <person name="de Jager V."/>
            <person name="Exposito R.G."/>
            <person name="Watrous J."/>
            <person name="Patel N."/>
            <person name="Postma J."/>
            <person name="Dorrestein P.C."/>
            <person name="Kobayashi D."/>
            <person name="Raaijmakers J.M."/>
        </authorList>
    </citation>
    <scope>NUCLEOTIDE SEQUENCE [LARGE SCALE GENOMIC DNA]</scope>
    <source>
        <strain evidence="2 3">76</strain>
    </source>
</reference>
<proteinExistence type="predicted"/>
<accession>A0A0S2F593</accession>
<dbReference type="PATRIC" id="fig|84531.7.peg.2569"/>
<feature type="transmembrane region" description="Helical" evidence="1">
    <location>
        <begin position="20"/>
        <end position="44"/>
    </location>
</feature>
<gene>
    <name evidence="2" type="ORF">LA76x_0549</name>
</gene>
<evidence type="ECO:0000313" key="2">
    <source>
        <dbReference type="EMBL" id="ALN78710.1"/>
    </source>
</evidence>
<dbReference type="RefSeq" id="WP_169795648.1">
    <property type="nucleotide sequence ID" value="NZ_CP011129.1"/>
</dbReference>
<dbReference type="KEGG" id="lab:LA76x_0549"/>